<feature type="transmembrane region" description="Helical" evidence="8">
    <location>
        <begin position="449"/>
        <end position="466"/>
    </location>
</feature>
<name>A0ABT2ECM5_9GAMM</name>
<organism evidence="11 12">
    <name type="scientific">Halomonas dongshanensis</name>
    <dbReference type="NCBI Taxonomy" id="2890835"/>
    <lineage>
        <taxon>Bacteria</taxon>
        <taxon>Pseudomonadati</taxon>
        <taxon>Pseudomonadota</taxon>
        <taxon>Gammaproteobacteria</taxon>
        <taxon>Oceanospirillales</taxon>
        <taxon>Halomonadaceae</taxon>
        <taxon>Halomonas</taxon>
    </lineage>
</organism>
<gene>
    <name evidence="11" type="primary">dsbD</name>
    <name evidence="11" type="ORF">LLY24_08360</name>
</gene>
<dbReference type="InterPro" id="IPR013766">
    <property type="entry name" value="Thioredoxin_domain"/>
</dbReference>
<evidence type="ECO:0000256" key="8">
    <source>
        <dbReference type="SAM" id="Phobius"/>
    </source>
</evidence>
<dbReference type="SUPFAM" id="SSF74863">
    <property type="entry name" value="Thiol:disulfide interchange protein DsbD, N-terminal domain (DsbD-alpha)"/>
    <property type="match status" value="1"/>
</dbReference>
<keyword evidence="9" id="KW-0732">Signal</keyword>
<dbReference type="RefSeq" id="WP_259035832.1">
    <property type="nucleotide sequence ID" value="NZ_JAJISC010000003.1"/>
</dbReference>
<feature type="transmembrane region" description="Helical" evidence="8">
    <location>
        <begin position="319"/>
        <end position="347"/>
    </location>
</feature>
<evidence type="ECO:0000313" key="11">
    <source>
        <dbReference type="EMBL" id="MCS2609328.1"/>
    </source>
</evidence>
<feature type="region of interest" description="Disordered" evidence="7">
    <location>
        <begin position="153"/>
        <end position="178"/>
    </location>
</feature>
<dbReference type="SUPFAM" id="SSF52833">
    <property type="entry name" value="Thioredoxin-like"/>
    <property type="match status" value="1"/>
</dbReference>
<protein>
    <submittedName>
        <fullName evidence="11">Protein-disulfide reductase DsbD</fullName>
        <ecNumber evidence="11">1.8.1.8</ecNumber>
    </submittedName>
</protein>
<evidence type="ECO:0000256" key="9">
    <source>
        <dbReference type="SAM" id="SignalP"/>
    </source>
</evidence>
<dbReference type="GO" id="GO:0047134">
    <property type="term" value="F:protein-disulfide reductase [NAD(P)H] activity"/>
    <property type="evidence" value="ECO:0007669"/>
    <property type="project" value="UniProtKB-EC"/>
</dbReference>
<dbReference type="EMBL" id="JAJISC010000003">
    <property type="protein sequence ID" value="MCS2609328.1"/>
    <property type="molecule type" value="Genomic_DNA"/>
</dbReference>
<dbReference type="InterPro" id="IPR003834">
    <property type="entry name" value="Cyt_c_assmbl_TM_dom"/>
</dbReference>
<keyword evidence="2" id="KW-1003">Cell membrane</keyword>
<feature type="chain" id="PRO_5045602798" evidence="9">
    <location>
        <begin position="23"/>
        <end position="616"/>
    </location>
</feature>
<comment type="caution">
    <text evidence="11">The sequence shown here is derived from an EMBL/GenBank/DDBJ whole genome shotgun (WGS) entry which is preliminary data.</text>
</comment>
<dbReference type="Pfam" id="PF02683">
    <property type="entry name" value="DsbD_TM"/>
    <property type="match status" value="1"/>
</dbReference>
<dbReference type="EC" id="1.8.1.8" evidence="11"/>
<evidence type="ECO:0000259" key="10">
    <source>
        <dbReference type="PROSITE" id="PS51352"/>
    </source>
</evidence>
<dbReference type="Pfam" id="PF11412">
    <property type="entry name" value="DsbD_N"/>
    <property type="match status" value="1"/>
</dbReference>
<evidence type="ECO:0000256" key="6">
    <source>
        <dbReference type="ARBA" id="ARBA00023136"/>
    </source>
</evidence>
<dbReference type="InterPro" id="IPR035671">
    <property type="entry name" value="DsbD_gamma"/>
</dbReference>
<feature type="transmembrane region" description="Helical" evidence="8">
    <location>
        <begin position="414"/>
        <end position="437"/>
    </location>
</feature>
<dbReference type="Pfam" id="PF13098">
    <property type="entry name" value="Thioredoxin_2"/>
    <property type="match status" value="1"/>
</dbReference>
<dbReference type="PANTHER" id="PTHR32234:SF0">
    <property type="entry name" value="THIOL:DISULFIDE INTERCHANGE PROTEIN DSBD"/>
    <property type="match status" value="1"/>
</dbReference>
<dbReference type="NCBIfam" id="NF001419">
    <property type="entry name" value="PRK00293.1"/>
    <property type="match status" value="1"/>
</dbReference>
<feature type="signal peptide" evidence="9">
    <location>
        <begin position="1"/>
        <end position="22"/>
    </location>
</feature>
<feature type="transmembrane region" description="Helical" evidence="8">
    <location>
        <begin position="387"/>
        <end position="408"/>
    </location>
</feature>
<evidence type="ECO:0000256" key="7">
    <source>
        <dbReference type="SAM" id="MobiDB-lite"/>
    </source>
</evidence>
<keyword evidence="4" id="KW-0201">Cytochrome c-type biogenesis</keyword>
<feature type="transmembrane region" description="Helical" evidence="8">
    <location>
        <begin position="274"/>
        <end position="298"/>
    </location>
</feature>
<evidence type="ECO:0000256" key="5">
    <source>
        <dbReference type="ARBA" id="ARBA00022989"/>
    </source>
</evidence>
<dbReference type="Gene3D" id="2.60.40.1250">
    <property type="entry name" value="Thiol:disulfide interchange protein DsbD, N-terminal domain"/>
    <property type="match status" value="1"/>
</dbReference>
<accession>A0ABT2ECM5</accession>
<comment type="subcellular location">
    <subcellularLocation>
        <location evidence="1">Cell membrane</location>
        <topology evidence="1">Multi-pass membrane protein</topology>
    </subcellularLocation>
</comment>
<feature type="transmembrane region" description="Helical" evidence="8">
    <location>
        <begin position="194"/>
        <end position="215"/>
    </location>
</feature>
<evidence type="ECO:0000256" key="3">
    <source>
        <dbReference type="ARBA" id="ARBA00022692"/>
    </source>
</evidence>
<evidence type="ECO:0000256" key="1">
    <source>
        <dbReference type="ARBA" id="ARBA00004651"/>
    </source>
</evidence>
<evidence type="ECO:0000313" key="12">
    <source>
        <dbReference type="Proteomes" id="UP001165542"/>
    </source>
</evidence>
<proteinExistence type="predicted"/>
<sequence>MFRQLRFLLFTLAFLLPLSAQAQWFSSSQDEFLPVSEAFVPSAWHDGDNVYIGVEATEGYYLYRHRFALESLDDGVTLEALALPPGISTHDEFMGDVDVYRDQVVFSAPLNETYSGPLDVALTFQGCADAGLCYPPERVTLVAQESDAPAAFANAPHRTDTSASAVDTPRQEAPLSAPQSADGRFTRLLQDASLPLALGLFFLAGLGLTFTPCVLPMMPILSSIIVGQNPTKTRAFALSMSYVLGMALTYAGVGVLMGLFGAGLNLQAHLQSPLVLGSFAALFILLATAMLGGFDLRMAPRLAGRIEALQARAQQSGPLGLAVAGALSVLVVSPCVTAPLAGALVFISSTGDAALGAAVLFALGLGMGAPLLLVGTLGTTLLPRTGAWMNGVKLAFGFLLLGVAIWMIERLVVGPVALLLWAALAIGAALALGALTLNAPSGWTRARQTLGILLLTWGIAMTLGAAQGGNDPLRPLAALGGGHSGSGVSSATQAPDFIMVSSLDALERVLNDEERPVFVHFTAEWCIACKLMERDVYPDPRVAVALEDYVTIAVDVTRTNAESRELLDHFGLFGPPSLLFFDNGEELRPARVQGELSAAELADHLQAVSAWVAQDE</sequence>
<evidence type="ECO:0000256" key="4">
    <source>
        <dbReference type="ARBA" id="ARBA00022748"/>
    </source>
</evidence>
<dbReference type="Gene3D" id="3.40.30.10">
    <property type="entry name" value="Glutaredoxin"/>
    <property type="match status" value="1"/>
</dbReference>
<evidence type="ECO:0000256" key="2">
    <source>
        <dbReference type="ARBA" id="ARBA00022475"/>
    </source>
</evidence>
<dbReference type="PANTHER" id="PTHR32234">
    <property type="entry name" value="THIOL:DISULFIDE INTERCHANGE PROTEIN DSBD"/>
    <property type="match status" value="1"/>
</dbReference>
<feature type="transmembrane region" description="Helical" evidence="8">
    <location>
        <begin position="353"/>
        <end position="375"/>
    </location>
</feature>
<feature type="transmembrane region" description="Helical" evidence="8">
    <location>
        <begin position="236"/>
        <end position="262"/>
    </location>
</feature>
<dbReference type="Proteomes" id="UP001165542">
    <property type="component" value="Unassembled WGS sequence"/>
</dbReference>
<reference evidence="11" key="1">
    <citation type="submission" date="2021-11" db="EMBL/GenBank/DDBJ databases">
        <title>Halomonas sp., isolated from a coastal aquaculture zone in Dongshan Bay.</title>
        <authorList>
            <person name="Lin W."/>
        </authorList>
    </citation>
    <scope>NUCLEOTIDE SEQUENCE</scope>
    <source>
        <strain evidence="11">Yzlin-01</strain>
    </source>
</reference>
<keyword evidence="12" id="KW-1185">Reference proteome</keyword>
<dbReference type="CDD" id="cd02953">
    <property type="entry name" value="DsbDgamma"/>
    <property type="match status" value="1"/>
</dbReference>
<feature type="domain" description="Thioredoxin" evidence="10">
    <location>
        <begin position="488"/>
        <end position="610"/>
    </location>
</feature>
<keyword evidence="5 8" id="KW-1133">Transmembrane helix</keyword>
<dbReference type="InterPro" id="IPR036929">
    <property type="entry name" value="DsbDN_sf"/>
</dbReference>
<keyword evidence="11" id="KW-0560">Oxidoreductase</keyword>
<dbReference type="PROSITE" id="PS51352">
    <property type="entry name" value="THIOREDOXIN_2"/>
    <property type="match status" value="1"/>
</dbReference>
<dbReference type="InterPro" id="IPR012336">
    <property type="entry name" value="Thioredoxin-like_fold"/>
</dbReference>
<dbReference type="InterPro" id="IPR036249">
    <property type="entry name" value="Thioredoxin-like_sf"/>
</dbReference>
<keyword evidence="6 8" id="KW-0472">Membrane</keyword>
<dbReference type="InterPro" id="IPR028250">
    <property type="entry name" value="DsbDN"/>
</dbReference>
<keyword evidence="3 8" id="KW-0812">Transmembrane</keyword>